<dbReference type="AlphaFoldDB" id="A0A1G2T5M5"/>
<evidence type="ECO:0000313" key="1">
    <source>
        <dbReference type="EMBL" id="OHA92585.1"/>
    </source>
</evidence>
<name>A0A1G2T5M5_9BACT</name>
<comment type="caution">
    <text evidence="1">The sequence shown here is derived from an EMBL/GenBank/DDBJ whole genome shotgun (WGS) entry which is preliminary data.</text>
</comment>
<dbReference type="Proteomes" id="UP000177746">
    <property type="component" value="Unassembled WGS sequence"/>
</dbReference>
<protein>
    <submittedName>
        <fullName evidence="1">Uncharacterized protein</fullName>
    </submittedName>
</protein>
<gene>
    <name evidence="1" type="ORF">A2665_02120</name>
</gene>
<sequence>MQLADEHITEFQMLYKKHYGTDISKAKALEKGIRLIRLMEIVSKHEAKKETTPTLPITN</sequence>
<accession>A0A1G2T5M5</accession>
<proteinExistence type="predicted"/>
<reference evidence="1 2" key="1">
    <citation type="journal article" date="2016" name="Nat. Commun.">
        <title>Thousands of microbial genomes shed light on interconnected biogeochemical processes in an aquifer system.</title>
        <authorList>
            <person name="Anantharaman K."/>
            <person name="Brown C.T."/>
            <person name="Hug L.A."/>
            <person name="Sharon I."/>
            <person name="Castelle C.J."/>
            <person name="Probst A.J."/>
            <person name="Thomas B.C."/>
            <person name="Singh A."/>
            <person name="Wilkins M.J."/>
            <person name="Karaoz U."/>
            <person name="Brodie E.L."/>
            <person name="Williams K.H."/>
            <person name="Hubbard S.S."/>
            <person name="Banfield J.F."/>
        </authorList>
    </citation>
    <scope>NUCLEOTIDE SEQUENCE [LARGE SCALE GENOMIC DNA]</scope>
</reference>
<organism evidence="1 2">
    <name type="scientific">Candidatus Zambryskibacteria bacterium RIFCSPHIGHO2_01_FULL_46_30</name>
    <dbReference type="NCBI Taxonomy" id="1802739"/>
    <lineage>
        <taxon>Bacteria</taxon>
        <taxon>Candidatus Zambryskiibacteriota</taxon>
    </lineage>
</organism>
<evidence type="ECO:0000313" key="2">
    <source>
        <dbReference type="Proteomes" id="UP000177746"/>
    </source>
</evidence>
<dbReference type="EMBL" id="MHVI01000002">
    <property type="protein sequence ID" value="OHA92585.1"/>
    <property type="molecule type" value="Genomic_DNA"/>
</dbReference>